<evidence type="ECO:0000313" key="2">
    <source>
        <dbReference type="Proteomes" id="UP000318053"/>
    </source>
</evidence>
<accession>A0A5C5X000</accession>
<proteinExistence type="predicted"/>
<sequence length="117" mass="12957">MTTPGNAWGFRLVEEESTTTQTRIAELEGRLAEASQAAKPTESEAEQMIETGQQVADEVLSEADTRELIDIQLREAGWIVDSKNLRYSKGSRPQKNKNTAIAEWPTSSGPADYVLFI</sequence>
<dbReference type="EMBL" id="SJPK01000012">
    <property type="protein sequence ID" value="TWT56474.1"/>
    <property type="molecule type" value="Genomic_DNA"/>
</dbReference>
<evidence type="ECO:0000313" key="1">
    <source>
        <dbReference type="EMBL" id="TWT56474.1"/>
    </source>
</evidence>
<gene>
    <name evidence="1" type="ORF">CA85_40040</name>
</gene>
<dbReference type="AlphaFoldDB" id="A0A5C5X000"/>
<reference evidence="1 2" key="1">
    <citation type="submission" date="2019-02" db="EMBL/GenBank/DDBJ databases">
        <title>Deep-cultivation of Planctomycetes and their phenomic and genomic characterization uncovers novel biology.</title>
        <authorList>
            <person name="Wiegand S."/>
            <person name="Jogler M."/>
            <person name="Boedeker C."/>
            <person name="Pinto D."/>
            <person name="Vollmers J."/>
            <person name="Rivas-Marin E."/>
            <person name="Kohn T."/>
            <person name="Peeters S.H."/>
            <person name="Heuer A."/>
            <person name="Rast P."/>
            <person name="Oberbeckmann S."/>
            <person name="Bunk B."/>
            <person name="Jeske O."/>
            <person name="Meyerdierks A."/>
            <person name="Storesund J.E."/>
            <person name="Kallscheuer N."/>
            <person name="Luecker S."/>
            <person name="Lage O.M."/>
            <person name="Pohl T."/>
            <person name="Merkel B.J."/>
            <person name="Hornburger P."/>
            <person name="Mueller R.-W."/>
            <person name="Bruemmer F."/>
            <person name="Labrenz M."/>
            <person name="Spormann A.M."/>
            <person name="Op Den Camp H."/>
            <person name="Overmann J."/>
            <person name="Amann R."/>
            <person name="Jetten M.S.M."/>
            <person name="Mascher T."/>
            <person name="Medema M.H."/>
            <person name="Devos D.P."/>
            <person name="Kaster A.-K."/>
            <person name="Ovreas L."/>
            <person name="Rohde M."/>
            <person name="Galperin M.Y."/>
            <person name="Jogler C."/>
        </authorList>
    </citation>
    <scope>NUCLEOTIDE SEQUENCE [LARGE SCALE GENOMIC DNA]</scope>
    <source>
        <strain evidence="1 2">CA85</strain>
    </source>
</reference>
<comment type="caution">
    <text evidence="1">The sequence shown here is derived from an EMBL/GenBank/DDBJ whole genome shotgun (WGS) entry which is preliminary data.</text>
</comment>
<protein>
    <submittedName>
        <fullName evidence="1">Type I restriction enzyme EcoKI subunit R</fullName>
    </submittedName>
</protein>
<name>A0A5C5X000_9BACT</name>
<organism evidence="1 2">
    <name type="scientific">Allorhodopirellula solitaria</name>
    <dbReference type="NCBI Taxonomy" id="2527987"/>
    <lineage>
        <taxon>Bacteria</taxon>
        <taxon>Pseudomonadati</taxon>
        <taxon>Planctomycetota</taxon>
        <taxon>Planctomycetia</taxon>
        <taxon>Pirellulales</taxon>
        <taxon>Pirellulaceae</taxon>
        <taxon>Allorhodopirellula</taxon>
    </lineage>
</organism>
<dbReference type="Proteomes" id="UP000318053">
    <property type="component" value="Unassembled WGS sequence"/>
</dbReference>
<keyword evidence="2" id="KW-1185">Reference proteome</keyword>